<dbReference type="SUPFAM" id="SSF47090">
    <property type="entry name" value="PGBD-like"/>
    <property type="match status" value="1"/>
</dbReference>
<dbReference type="AlphaFoldDB" id="A0A1M6IVL8"/>
<evidence type="ECO:0000259" key="1">
    <source>
        <dbReference type="Pfam" id="PF01471"/>
    </source>
</evidence>
<evidence type="ECO:0000313" key="4">
    <source>
        <dbReference type="Proteomes" id="UP000184432"/>
    </source>
</evidence>
<dbReference type="Pfam" id="PF01471">
    <property type="entry name" value="PG_binding_1"/>
    <property type="match status" value="1"/>
</dbReference>
<gene>
    <name evidence="3" type="ORF">SAMN04488508_10890</name>
</gene>
<dbReference type="OrthoDB" id="1523598at2"/>
<evidence type="ECO:0000313" key="3">
    <source>
        <dbReference type="EMBL" id="SHJ38424.1"/>
    </source>
</evidence>
<dbReference type="InterPro" id="IPR036365">
    <property type="entry name" value="PGBD-like_sf"/>
</dbReference>
<feature type="domain" description="N-acetylmuramidase" evidence="2">
    <location>
        <begin position="94"/>
        <end position="277"/>
    </location>
</feature>
<organism evidence="3 4">
    <name type="scientific">Aquimarina spongiae</name>
    <dbReference type="NCBI Taxonomy" id="570521"/>
    <lineage>
        <taxon>Bacteria</taxon>
        <taxon>Pseudomonadati</taxon>
        <taxon>Bacteroidota</taxon>
        <taxon>Flavobacteriia</taxon>
        <taxon>Flavobacteriales</taxon>
        <taxon>Flavobacteriaceae</taxon>
        <taxon>Aquimarina</taxon>
    </lineage>
</organism>
<keyword evidence="3" id="KW-0378">Hydrolase</keyword>
<sequence>MRTIRYRSQGEDVHHLEQILTKLGYTVFVSNFFGKDTDQAVKAFQLKNNLVVDGIVGLKTWSKLIEAEKNLVAFNDKFLSEKDVKDFANDFGLELAMVKAVNEIESSGKGFLLHGRPRILFEGHIFWRELEKRGVNPSSYVSERTKNVLYKKWTKTHYKGGAGEYDRLEKAAGISDKAAFHEAAYASASWGSFQVMGFHYKHLGYASIDHFVSEMYEHEREHLKAFGKFISKTNFKGKKLIDWVKEKNWAKFAEGYNGPGYKKNKYDIKLKNAYVKYSNA</sequence>
<dbReference type="InterPro" id="IPR036366">
    <property type="entry name" value="PGBDSf"/>
</dbReference>
<feature type="domain" description="Peptidoglycan binding-like" evidence="1">
    <location>
        <begin position="9"/>
        <end position="64"/>
    </location>
</feature>
<reference evidence="4" key="1">
    <citation type="submission" date="2016-11" db="EMBL/GenBank/DDBJ databases">
        <authorList>
            <person name="Varghese N."/>
            <person name="Submissions S."/>
        </authorList>
    </citation>
    <scope>NUCLEOTIDE SEQUENCE [LARGE SCALE GENOMIC DNA]</scope>
    <source>
        <strain evidence="4">DSM 22623</strain>
    </source>
</reference>
<name>A0A1M6IVL8_9FLAO</name>
<dbReference type="Pfam" id="PF11860">
    <property type="entry name" value="Muramidase"/>
    <property type="match status" value="1"/>
</dbReference>
<dbReference type="InterPro" id="IPR002477">
    <property type="entry name" value="Peptidoglycan-bd-like"/>
</dbReference>
<dbReference type="Proteomes" id="UP000184432">
    <property type="component" value="Unassembled WGS sequence"/>
</dbReference>
<accession>A0A1M6IVL8</accession>
<dbReference type="STRING" id="570521.SAMN04488508_10890"/>
<dbReference type="RefSeq" id="WP_073318970.1">
    <property type="nucleotide sequence ID" value="NZ_FQYP01000008.1"/>
</dbReference>
<protein>
    <submittedName>
        <fullName evidence="3">Peptidoglycan-binding (PGRP) domain of peptidoglycan hydrolases-containing protein</fullName>
    </submittedName>
</protein>
<dbReference type="GO" id="GO:0016787">
    <property type="term" value="F:hydrolase activity"/>
    <property type="evidence" value="ECO:0007669"/>
    <property type="project" value="UniProtKB-KW"/>
</dbReference>
<dbReference type="EMBL" id="FQYP01000008">
    <property type="protein sequence ID" value="SHJ38424.1"/>
    <property type="molecule type" value="Genomic_DNA"/>
</dbReference>
<evidence type="ECO:0000259" key="2">
    <source>
        <dbReference type="Pfam" id="PF11860"/>
    </source>
</evidence>
<dbReference type="Gene3D" id="1.10.101.10">
    <property type="entry name" value="PGBD-like superfamily/PGBD"/>
    <property type="match status" value="1"/>
</dbReference>
<dbReference type="InterPro" id="IPR024408">
    <property type="entry name" value="Muramidase"/>
</dbReference>
<proteinExistence type="predicted"/>
<keyword evidence="4" id="KW-1185">Reference proteome</keyword>